<protein>
    <submittedName>
        <fullName evidence="3">ABC-type proline/glycine betaine transport system</fullName>
    </submittedName>
</protein>
<dbReference type="Pfam" id="PF04069">
    <property type="entry name" value="OpuAC"/>
    <property type="match status" value="1"/>
</dbReference>
<keyword evidence="1" id="KW-0732">Signal</keyword>
<dbReference type="NCBIfam" id="TIGR03414">
    <property type="entry name" value="ABC_choline_bnd"/>
    <property type="match status" value="1"/>
</dbReference>
<accession>A0ABM9ZG34</accession>
<sequence length="326" mass="35462">MERRMKHVSTCMFTLALGGFAMGTAMLSTPEIGLAAEPASCSTVRFSDVGWTDITSTTAVATEILKGLGYTTDIKVLSVPVTYASLAKKDIDVFLGYWNPSMSADLQPYLDNKTVETLRTNLTGAKYTLAVPQFVFDEGLKDFKDIAKFKDKLGGKIYGIEPGNDGNRLILSMINKNAFGLKSFELAESSEQGMLAQVARSIKSKEPIVFLAWEPHPMNKRFKIAYLTGGDDFFGPNLGGAKVETNVRTGYTQECPNVGKFLTNLEFNLDMENDIMGKILDDGEEPAKAATEWLKANPGVLNQWLAGVTTVDGKEGLPAVRSALGL</sequence>
<feature type="domain" description="ABC-type glycine betaine transport system substrate-binding" evidence="2">
    <location>
        <begin position="43"/>
        <end position="295"/>
    </location>
</feature>
<keyword evidence="4" id="KW-1185">Reference proteome</keyword>
<evidence type="ECO:0000313" key="3">
    <source>
        <dbReference type="EMBL" id="EEX98777.1"/>
    </source>
</evidence>
<proteinExistence type="predicted"/>
<dbReference type="InterPro" id="IPR017783">
    <property type="entry name" value="ABC_choline_sub-bd"/>
</dbReference>
<name>A0ABM9ZG34_9HYPH</name>
<evidence type="ECO:0000256" key="1">
    <source>
        <dbReference type="SAM" id="SignalP"/>
    </source>
</evidence>
<dbReference type="CDD" id="cd13640">
    <property type="entry name" value="PBP2_ChoX"/>
    <property type="match status" value="1"/>
</dbReference>
<dbReference type="Gene3D" id="3.40.190.10">
    <property type="entry name" value="Periplasmic binding protein-like II"/>
    <property type="match status" value="1"/>
</dbReference>
<feature type="chain" id="PRO_5047243242" evidence="1">
    <location>
        <begin position="22"/>
        <end position="326"/>
    </location>
</feature>
<gene>
    <name evidence="3" type="ORF">BAIG_03165</name>
</gene>
<dbReference type="Gene3D" id="3.40.190.100">
    <property type="entry name" value="Glycine betaine-binding periplasmic protein, domain 2"/>
    <property type="match status" value="1"/>
</dbReference>
<evidence type="ECO:0000259" key="2">
    <source>
        <dbReference type="Pfam" id="PF04069"/>
    </source>
</evidence>
<dbReference type="Proteomes" id="UP000003990">
    <property type="component" value="Unassembled WGS sequence"/>
</dbReference>
<dbReference type="InterPro" id="IPR007210">
    <property type="entry name" value="ABC_Gly_betaine_transp_sub-bd"/>
</dbReference>
<organism evidence="3 4">
    <name type="scientific">Brucella ceti M644/93/1</name>
    <dbReference type="NCBI Taxonomy" id="520459"/>
    <lineage>
        <taxon>Bacteria</taxon>
        <taxon>Pseudomonadati</taxon>
        <taxon>Pseudomonadota</taxon>
        <taxon>Alphaproteobacteria</taxon>
        <taxon>Hyphomicrobiales</taxon>
        <taxon>Brucellaceae</taxon>
        <taxon>Brucella/Ochrobactrum group</taxon>
        <taxon>Brucella</taxon>
    </lineage>
</organism>
<dbReference type="SUPFAM" id="SSF53850">
    <property type="entry name" value="Periplasmic binding protein-like II"/>
    <property type="match status" value="1"/>
</dbReference>
<evidence type="ECO:0000313" key="4">
    <source>
        <dbReference type="Proteomes" id="UP000003990"/>
    </source>
</evidence>
<reference evidence="3 4" key="1">
    <citation type="submission" date="2008-12" db="EMBL/GenBank/DDBJ databases">
        <title>The Genome Sequence of Brucella ceti M644/93/1.</title>
        <authorList>
            <consortium name="The Broad Institute Genome Sequencing Platform"/>
            <person name="Ward D."/>
            <person name="Young S.K."/>
            <person name="Kodira C.D."/>
            <person name="Zeng Q."/>
            <person name="Koehrsen M."/>
            <person name="Alvarado L."/>
            <person name="Berlin A."/>
            <person name="Borenstein D."/>
            <person name="Chen Z."/>
            <person name="Engels R."/>
            <person name="Freedman E."/>
            <person name="Gellesch M."/>
            <person name="Goldberg J."/>
            <person name="Griggs A."/>
            <person name="Gujja S."/>
            <person name="Heiman D."/>
            <person name="Hepburn T."/>
            <person name="Howarth C."/>
            <person name="Jen D."/>
            <person name="Larson L."/>
            <person name="Lewis B."/>
            <person name="Mehta T."/>
            <person name="Park D."/>
            <person name="Pearson M."/>
            <person name="Roberts A."/>
            <person name="Saif S."/>
            <person name="Shea T."/>
            <person name="Shenoy N."/>
            <person name="Sisk P."/>
            <person name="Stolte C."/>
            <person name="Sykes S."/>
            <person name="Walk T."/>
            <person name="White J."/>
            <person name="Yandava C."/>
            <person name="Whatmore A.M."/>
            <person name="Perrett L.L."/>
            <person name="O'Callaghan D."/>
            <person name="Nusbaum C."/>
            <person name="Galagan J."/>
            <person name="Birren B."/>
        </authorList>
    </citation>
    <scope>NUCLEOTIDE SEQUENCE [LARGE SCALE GENOMIC DNA]</scope>
    <source>
        <strain evidence="3 4">M644/93/1</strain>
    </source>
</reference>
<dbReference type="EMBL" id="DS999673">
    <property type="protein sequence ID" value="EEX98777.1"/>
    <property type="molecule type" value="Genomic_DNA"/>
</dbReference>
<feature type="signal peptide" evidence="1">
    <location>
        <begin position="1"/>
        <end position="21"/>
    </location>
</feature>